<dbReference type="OrthoDB" id="146233at2759"/>
<dbReference type="AlphaFoldDB" id="W2ZWR6"/>
<evidence type="ECO:0000313" key="2">
    <source>
        <dbReference type="Proteomes" id="UP000018948"/>
    </source>
</evidence>
<organism evidence="1 2">
    <name type="scientific">Phytophthora nicotianae P10297</name>
    <dbReference type="NCBI Taxonomy" id="1317064"/>
    <lineage>
        <taxon>Eukaryota</taxon>
        <taxon>Sar</taxon>
        <taxon>Stramenopiles</taxon>
        <taxon>Oomycota</taxon>
        <taxon>Peronosporomycetes</taxon>
        <taxon>Peronosporales</taxon>
        <taxon>Peronosporaceae</taxon>
        <taxon>Phytophthora</taxon>
    </lineage>
</organism>
<name>W2ZWR6_PHYNI</name>
<reference evidence="1 2" key="1">
    <citation type="submission" date="2013-11" db="EMBL/GenBank/DDBJ databases">
        <title>The Genome Sequence of Phytophthora parasitica P10297.</title>
        <authorList>
            <consortium name="The Broad Institute Genomics Platform"/>
            <person name="Russ C."/>
            <person name="Tyler B."/>
            <person name="Panabieres F."/>
            <person name="Shan W."/>
            <person name="Tripathy S."/>
            <person name="Grunwald N."/>
            <person name="Machado M."/>
            <person name="Johnson C.S."/>
            <person name="Walker B."/>
            <person name="Young S.K."/>
            <person name="Zeng Q."/>
            <person name="Gargeya S."/>
            <person name="Fitzgerald M."/>
            <person name="Haas B."/>
            <person name="Abouelleil A."/>
            <person name="Allen A.W."/>
            <person name="Alvarado L."/>
            <person name="Arachchi H.M."/>
            <person name="Berlin A.M."/>
            <person name="Chapman S.B."/>
            <person name="Gainer-Dewar J."/>
            <person name="Goldberg J."/>
            <person name="Griggs A."/>
            <person name="Gujja S."/>
            <person name="Hansen M."/>
            <person name="Howarth C."/>
            <person name="Imamovic A."/>
            <person name="Ireland A."/>
            <person name="Larimer J."/>
            <person name="McCowan C."/>
            <person name="Murphy C."/>
            <person name="Pearson M."/>
            <person name="Poon T.W."/>
            <person name="Priest M."/>
            <person name="Roberts A."/>
            <person name="Saif S."/>
            <person name="Shea T."/>
            <person name="Sisk P."/>
            <person name="Sykes S."/>
            <person name="Wortman J."/>
            <person name="Nusbaum C."/>
            <person name="Birren B."/>
        </authorList>
    </citation>
    <scope>NUCLEOTIDE SEQUENCE [LARGE SCALE GENOMIC DNA]</scope>
    <source>
        <strain evidence="1 2">P10297</strain>
    </source>
</reference>
<dbReference type="Proteomes" id="UP000018948">
    <property type="component" value="Unassembled WGS sequence"/>
</dbReference>
<evidence type="ECO:0000313" key="1">
    <source>
        <dbReference type="EMBL" id="ETP51777.1"/>
    </source>
</evidence>
<protein>
    <submittedName>
        <fullName evidence="1">Uncharacterized protein</fullName>
    </submittedName>
</protein>
<proteinExistence type="predicted"/>
<dbReference type="EMBL" id="ANIY01000731">
    <property type="protein sequence ID" value="ETP51777.1"/>
    <property type="molecule type" value="Genomic_DNA"/>
</dbReference>
<sequence>METTLNEHVTTHESVCQMRLQSETQDDFEASTDLQSDWIEKRLNTKLAVAKTSTETEQQVNLRACQIRFEQQDEQITARTTELAHSHANKIEQRLQDKLDEATIEI</sequence>
<accession>W2ZWR6</accession>
<comment type="caution">
    <text evidence="1">The sequence shown here is derived from an EMBL/GenBank/DDBJ whole genome shotgun (WGS) entry which is preliminary data.</text>
</comment>
<gene>
    <name evidence="1" type="ORF">F442_03133</name>
</gene>